<organism evidence="2 3">
    <name type="scientific">Parafrankia soli</name>
    <dbReference type="NCBI Taxonomy" id="2599596"/>
    <lineage>
        <taxon>Bacteria</taxon>
        <taxon>Bacillati</taxon>
        <taxon>Actinomycetota</taxon>
        <taxon>Actinomycetes</taxon>
        <taxon>Frankiales</taxon>
        <taxon>Frankiaceae</taxon>
        <taxon>Parafrankia</taxon>
    </lineage>
</organism>
<evidence type="ECO:0000256" key="1">
    <source>
        <dbReference type="SAM" id="MobiDB-lite"/>
    </source>
</evidence>
<gene>
    <name evidence="2" type="ORF">BBK14_33365</name>
</gene>
<proteinExistence type="predicted"/>
<dbReference type="AlphaFoldDB" id="A0A1S1QME1"/>
<dbReference type="Proteomes" id="UP000179769">
    <property type="component" value="Unassembled WGS sequence"/>
</dbReference>
<name>A0A1S1QME1_9ACTN</name>
<protein>
    <submittedName>
        <fullName evidence="2">Uncharacterized protein</fullName>
    </submittedName>
</protein>
<feature type="region of interest" description="Disordered" evidence="1">
    <location>
        <begin position="21"/>
        <end position="49"/>
    </location>
</feature>
<comment type="caution">
    <text evidence="2">The sequence shown here is derived from an EMBL/GenBank/DDBJ whole genome shotgun (WGS) entry which is preliminary data.</text>
</comment>
<accession>A0A1S1QME1</accession>
<keyword evidence="3" id="KW-1185">Reference proteome</keyword>
<feature type="compositionally biased region" description="Low complexity" evidence="1">
    <location>
        <begin position="21"/>
        <end position="31"/>
    </location>
</feature>
<evidence type="ECO:0000313" key="3">
    <source>
        <dbReference type="Proteomes" id="UP000179769"/>
    </source>
</evidence>
<evidence type="ECO:0000313" key="2">
    <source>
        <dbReference type="EMBL" id="OHV35893.1"/>
    </source>
</evidence>
<dbReference type="EMBL" id="MAXA01000122">
    <property type="protein sequence ID" value="OHV35893.1"/>
    <property type="molecule type" value="Genomic_DNA"/>
</dbReference>
<sequence>MGIPLAVLTIYRTPPLLRRVTTMPTSATPPRRAARDARPQLEPADPSAFADAQEAAEFDAYVAALLTAPVTALTPAQHRHRAEVEALTMAAGPQGQAMIASLRAAEGPVLVPRPSPVVLVMLAAWQREMAEDITAAARQETRRAG</sequence>
<reference evidence="3" key="1">
    <citation type="submission" date="2016-07" db="EMBL/GenBank/DDBJ databases">
        <title>Frankia sp. NRRL B-16219 Genome sequencing.</title>
        <authorList>
            <person name="Ghodhbane-Gtari F."/>
            <person name="Swanson E."/>
            <person name="Gueddou A."/>
            <person name="Louati M."/>
            <person name="Nouioui I."/>
            <person name="Hezbri K."/>
            <person name="Abebe-Akele F."/>
            <person name="Simpson S."/>
            <person name="Morris K."/>
            <person name="Thomas K."/>
            <person name="Gtari M."/>
            <person name="Tisa L.S."/>
        </authorList>
    </citation>
    <scope>NUCLEOTIDE SEQUENCE [LARGE SCALE GENOMIC DNA]</scope>
    <source>
        <strain evidence="3">NRRL B-16219</strain>
    </source>
</reference>